<evidence type="ECO:0000313" key="2">
    <source>
        <dbReference type="EMBL" id="RMC37447.1"/>
    </source>
</evidence>
<keyword evidence="3" id="KW-1185">Reference proteome</keyword>
<keyword evidence="2" id="KW-0413">Isomerase</keyword>
<accession>A0A3M0N149</accession>
<proteinExistence type="predicted"/>
<protein>
    <submittedName>
        <fullName evidence="2">Sugar phosphate isomerase/epimerase</fullName>
    </submittedName>
</protein>
<dbReference type="RefSeq" id="WP_122110536.1">
    <property type="nucleotide sequence ID" value="NZ_QOKZ01000001.1"/>
</dbReference>
<dbReference type="Pfam" id="PF01261">
    <property type="entry name" value="AP_endonuc_2"/>
    <property type="match status" value="1"/>
</dbReference>
<gene>
    <name evidence="2" type="ORF">C9E81_01455</name>
</gene>
<evidence type="ECO:0000313" key="3">
    <source>
        <dbReference type="Proteomes" id="UP000273516"/>
    </source>
</evidence>
<reference evidence="2 3" key="1">
    <citation type="submission" date="2018-07" db="EMBL/GenBank/DDBJ databases">
        <authorList>
            <person name="Zhang Y."/>
            <person name="Wang L."/>
            <person name="Ma S."/>
        </authorList>
    </citation>
    <scope>NUCLEOTIDE SEQUENCE [LARGE SCALE GENOMIC DNA]</scope>
    <source>
        <strain evidence="2 3">4-2</strain>
    </source>
</reference>
<dbReference type="Proteomes" id="UP000273516">
    <property type="component" value="Unassembled WGS sequence"/>
</dbReference>
<dbReference type="SUPFAM" id="SSF51658">
    <property type="entry name" value="Xylose isomerase-like"/>
    <property type="match status" value="1"/>
</dbReference>
<evidence type="ECO:0000259" key="1">
    <source>
        <dbReference type="Pfam" id="PF01261"/>
    </source>
</evidence>
<sequence>MAKLATSQLIGSNFSFQHVPFEIVARTLREHGLSRMELWGIAPHLDLFRSNAADIARLSAILCDNGISVCCLTPEQVLYPVNIASGDAAFREASIAHFLRATEIAAELGAEHIFLTSGRGFETEPAYIAWDRSVEAIARIADHAATLGLRCLLEPLQRVESNILLDASGLQRMLKALGRDNIDIVLDLVAMQAAGDSVADYVERFGSLLAHVHIADGKPAGHLVWGDGELPLGDWLDQLAAIGYRGRLSFEPFGDGNYALEPVTALKRNLAAIAPYLDGEVTWS</sequence>
<dbReference type="InterPro" id="IPR050312">
    <property type="entry name" value="IolE/XylAMocC-like"/>
</dbReference>
<dbReference type="PANTHER" id="PTHR12110">
    <property type="entry name" value="HYDROXYPYRUVATE ISOMERASE"/>
    <property type="match status" value="1"/>
</dbReference>
<dbReference type="EMBL" id="QOKZ01000001">
    <property type="protein sequence ID" value="RMC37447.1"/>
    <property type="molecule type" value="Genomic_DNA"/>
</dbReference>
<name>A0A3M0N149_9RHOB</name>
<feature type="domain" description="Xylose isomerase-like TIM barrel" evidence="1">
    <location>
        <begin position="27"/>
        <end position="271"/>
    </location>
</feature>
<dbReference type="OrthoDB" id="3248123at2"/>
<dbReference type="AlphaFoldDB" id="A0A3M0N149"/>
<dbReference type="GO" id="GO:0016853">
    <property type="term" value="F:isomerase activity"/>
    <property type="evidence" value="ECO:0007669"/>
    <property type="project" value="UniProtKB-KW"/>
</dbReference>
<comment type="caution">
    <text evidence="2">The sequence shown here is derived from an EMBL/GenBank/DDBJ whole genome shotgun (WGS) entry which is preliminary data.</text>
</comment>
<dbReference type="Gene3D" id="3.20.20.150">
    <property type="entry name" value="Divalent-metal-dependent TIM barrel enzymes"/>
    <property type="match status" value="1"/>
</dbReference>
<dbReference type="InterPro" id="IPR013022">
    <property type="entry name" value="Xyl_isomerase-like_TIM-brl"/>
</dbReference>
<dbReference type="InterPro" id="IPR036237">
    <property type="entry name" value="Xyl_isomerase-like_sf"/>
</dbReference>
<organism evidence="2 3">
    <name type="scientific">Paracoccus alkanivorans</name>
    <dbReference type="NCBI Taxonomy" id="2116655"/>
    <lineage>
        <taxon>Bacteria</taxon>
        <taxon>Pseudomonadati</taxon>
        <taxon>Pseudomonadota</taxon>
        <taxon>Alphaproteobacteria</taxon>
        <taxon>Rhodobacterales</taxon>
        <taxon>Paracoccaceae</taxon>
        <taxon>Paracoccus</taxon>
    </lineage>
</organism>